<feature type="compositionally biased region" description="Basic and acidic residues" evidence="9">
    <location>
        <begin position="66"/>
        <end position="79"/>
    </location>
</feature>
<keyword evidence="7" id="KW-0539">Nucleus</keyword>
<accession>A0A6G0Y243</accession>
<dbReference type="SMART" id="SM00614">
    <property type="entry name" value="ZnF_BED"/>
    <property type="match status" value="1"/>
</dbReference>
<dbReference type="SUPFAM" id="SSF53098">
    <property type="entry name" value="Ribonuclease H-like"/>
    <property type="match status" value="1"/>
</dbReference>
<dbReference type="GO" id="GO:0003677">
    <property type="term" value="F:DNA binding"/>
    <property type="evidence" value="ECO:0007669"/>
    <property type="project" value="InterPro"/>
</dbReference>
<feature type="region of interest" description="Disordered" evidence="9">
    <location>
        <begin position="66"/>
        <end position="85"/>
    </location>
</feature>
<keyword evidence="4" id="KW-0862">Zinc</keyword>
<reference evidence="11 12" key="1">
    <citation type="submission" date="2019-08" db="EMBL/GenBank/DDBJ databases">
        <title>Whole genome of Aphis craccivora.</title>
        <authorList>
            <person name="Voronova N.V."/>
            <person name="Shulinski R.S."/>
            <person name="Bandarenka Y.V."/>
            <person name="Zhorov D.G."/>
            <person name="Warner D."/>
        </authorList>
    </citation>
    <scope>NUCLEOTIDE SEQUENCE [LARGE SCALE GENOMIC DNA]</scope>
    <source>
        <strain evidence="11">180601</strain>
        <tissue evidence="11">Whole Body</tissue>
    </source>
</reference>
<dbReference type="PANTHER" id="PTHR46481">
    <property type="entry name" value="ZINC FINGER BED DOMAIN-CONTAINING PROTEIN 4"/>
    <property type="match status" value="1"/>
</dbReference>
<evidence type="ECO:0000256" key="7">
    <source>
        <dbReference type="ARBA" id="ARBA00023242"/>
    </source>
</evidence>
<comment type="caution">
    <text evidence="11">The sequence shown here is derived from an EMBL/GenBank/DDBJ whole genome shotgun (WGS) entry which is preliminary data.</text>
</comment>
<evidence type="ECO:0000256" key="8">
    <source>
        <dbReference type="PROSITE-ProRule" id="PRU00027"/>
    </source>
</evidence>
<keyword evidence="12" id="KW-1185">Reference proteome</keyword>
<evidence type="ECO:0000313" key="11">
    <source>
        <dbReference type="EMBL" id="KAF0747921.1"/>
    </source>
</evidence>
<dbReference type="InterPro" id="IPR003656">
    <property type="entry name" value="Znf_BED"/>
</dbReference>
<dbReference type="SUPFAM" id="SSF57667">
    <property type="entry name" value="beta-beta-alpha zinc fingers"/>
    <property type="match status" value="1"/>
</dbReference>
<keyword evidence="2" id="KW-0479">Metal-binding</keyword>
<evidence type="ECO:0000256" key="9">
    <source>
        <dbReference type="SAM" id="MobiDB-lite"/>
    </source>
</evidence>
<dbReference type="EMBL" id="VUJU01006669">
    <property type="protein sequence ID" value="KAF0747921.1"/>
    <property type="molecule type" value="Genomic_DNA"/>
</dbReference>
<evidence type="ECO:0000256" key="4">
    <source>
        <dbReference type="ARBA" id="ARBA00022833"/>
    </source>
</evidence>
<evidence type="ECO:0000256" key="1">
    <source>
        <dbReference type="ARBA" id="ARBA00004123"/>
    </source>
</evidence>
<dbReference type="GO" id="GO:0008270">
    <property type="term" value="F:zinc ion binding"/>
    <property type="evidence" value="ECO:0007669"/>
    <property type="project" value="UniProtKB-KW"/>
</dbReference>
<dbReference type="Pfam" id="PF02892">
    <property type="entry name" value="zf-BED"/>
    <property type="match status" value="1"/>
</dbReference>
<organism evidence="11 12">
    <name type="scientific">Aphis craccivora</name>
    <name type="common">Cowpea aphid</name>
    <dbReference type="NCBI Taxonomy" id="307492"/>
    <lineage>
        <taxon>Eukaryota</taxon>
        <taxon>Metazoa</taxon>
        <taxon>Ecdysozoa</taxon>
        <taxon>Arthropoda</taxon>
        <taxon>Hexapoda</taxon>
        <taxon>Insecta</taxon>
        <taxon>Pterygota</taxon>
        <taxon>Neoptera</taxon>
        <taxon>Paraneoptera</taxon>
        <taxon>Hemiptera</taxon>
        <taxon>Sternorrhyncha</taxon>
        <taxon>Aphidomorpha</taxon>
        <taxon>Aphidoidea</taxon>
        <taxon>Aphididae</taxon>
        <taxon>Aphidini</taxon>
        <taxon>Aphis</taxon>
        <taxon>Aphis</taxon>
    </lineage>
</organism>
<evidence type="ECO:0000313" key="12">
    <source>
        <dbReference type="Proteomes" id="UP000478052"/>
    </source>
</evidence>
<evidence type="ECO:0000256" key="3">
    <source>
        <dbReference type="ARBA" id="ARBA00022771"/>
    </source>
</evidence>
<dbReference type="InterPro" id="IPR012337">
    <property type="entry name" value="RNaseH-like_sf"/>
</dbReference>
<dbReference type="Proteomes" id="UP000478052">
    <property type="component" value="Unassembled WGS sequence"/>
</dbReference>
<proteinExistence type="predicted"/>
<evidence type="ECO:0000256" key="6">
    <source>
        <dbReference type="ARBA" id="ARBA00023163"/>
    </source>
</evidence>
<gene>
    <name evidence="11" type="ORF">FWK35_00027411</name>
</gene>
<comment type="subcellular location">
    <subcellularLocation>
        <location evidence="1">Nucleus</location>
    </subcellularLocation>
</comment>
<evidence type="ECO:0000256" key="5">
    <source>
        <dbReference type="ARBA" id="ARBA00023015"/>
    </source>
</evidence>
<keyword evidence="5" id="KW-0805">Transcription regulation</keyword>
<evidence type="ECO:0000256" key="2">
    <source>
        <dbReference type="ARBA" id="ARBA00022723"/>
    </source>
</evidence>
<dbReference type="InterPro" id="IPR036236">
    <property type="entry name" value="Znf_C2H2_sf"/>
</dbReference>
<dbReference type="PANTHER" id="PTHR46481:SF10">
    <property type="entry name" value="ZINC FINGER BED DOMAIN-CONTAINING PROTEIN 39"/>
    <property type="match status" value="1"/>
</dbReference>
<keyword evidence="3 8" id="KW-0863">Zinc-finger</keyword>
<protein>
    <submittedName>
        <fullName evidence="11">Zinc finger BED domain-containing protein 1-like</fullName>
    </submittedName>
</protein>
<dbReference type="GO" id="GO:0009791">
    <property type="term" value="P:post-embryonic development"/>
    <property type="evidence" value="ECO:0007669"/>
    <property type="project" value="UniProtKB-ARBA"/>
</dbReference>
<name>A0A6G0Y243_APHCR</name>
<keyword evidence="6" id="KW-0804">Transcription</keyword>
<evidence type="ECO:0000259" key="10">
    <source>
        <dbReference type="PROSITE" id="PS50808"/>
    </source>
</evidence>
<sequence length="310" mass="35632">MEKKSSDIWNHFSVINNEKAKCLYCSNSISYKGGSTTNLTKHLKRKQYVQHEAKKIPRLEMVEQNLDEHEPDEPNEKRPQTSQPQILSYQPSATTNINTKKTRPLQTRVDSYITKPISLNKQKILDEQRTVSKSLLPQLLNETKERVKNNLNNAQFLAFTTDGWTSINNDSFVAVTVHFIDTRECVLKSFLLGCFNFEKSHSSNNLSVFLNDCFNEWNISEKIKVAVTDNAANITAAIKMNKNWLHIPCLAHTINLIAQAGLEEINHVYKKVNKVVKFFKRSTQSYKKLKNAPTQMGYPELKLIKDVTTR</sequence>
<feature type="domain" description="BED-type" evidence="10">
    <location>
        <begin position="3"/>
        <end position="56"/>
    </location>
</feature>
<dbReference type="AlphaFoldDB" id="A0A6G0Y243"/>
<dbReference type="PROSITE" id="PS50808">
    <property type="entry name" value="ZF_BED"/>
    <property type="match status" value="1"/>
</dbReference>
<dbReference type="OrthoDB" id="6614737at2759"/>
<dbReference type="InterPro" id="IPR052035">
    <property type="entry name" value="ZnF_BED_domain_contain"/>
</dbReference>
<dbReference type="GO" id="GO:0005634">
    <property type="term" value="C:nucleus"/>
    <property type="evidence" value="ECO:0007669"/>
    <property type="project" value="UniProtKB-SubCell"/>
</dbReference>